<dbReference type="Pfam" id="PF00593">
    <property type="entry name" value="TonB_dep_Rec_b-barrel"/>
    <property type="match status" value="1"/>
</dbReference>
<keyword evidence="5 11" id="KW-0812">Transmembrane</keyword>
<keyword evidence="8 12" id="KW-0798">TonB box</keyword>
<dbReference type="PROSITE" id="PS52016">
    <property type="entry name" value="TONB_DEPENDENT_REC_3"/>
    <property type="match status" value="1"/>
</dbReference>
<dbReference type="PANTHER" id="PTHR32552:SF81">
    <property type="entry name" value="TONB-DEPENDENT OUTER MEMBRANE RECEPTOR"/>
    <property type="match status" value="1"/>
</dbReference>
<keyword evidence="4" id="KW-0410">Iron transport</keyword>
<protein>
    <submittedName>
        <fullName evidence="16">TonB-dependent receptor</fullName>
    </submittedName>
</protein>
<dbReference type="Gene3D" id="2.40.170.20">
    <property type="entry name" value="TonB-dependent receptor, beta-barrel domain"/>
    <property type="match status" value="1"/>
</dbReference>
<evidence type="ECO:0000256" key="6">
    <source>
        <dbReference type="ARBA" id="ARBA00023004"/>
    </source>
</evidence>
<organism evidence="16 17">
    <name type="scientific">Hyphomonas atlantica</name>
    <dbReference type="NCBI Taxonomy" id="1280948"/>
    <lineage>
        <taxon>Bacteria</taxon>
        <taxon>Pseudomonadati</taxon>
        <taxon>Pseudomonadota</taxon>
        <taxon>Alphaproteobacteria</taxon>
        <taxon>Hyphomonadales</taxon>
        <taxon>Hyphomonadaceae</taxon>
        <taxon>Hyphomonas</taxon>
    </lineage>
</organism>
<evidence type="ECO:0000256" key="1">
    <source>
        <dbReference type="ARBA" id="ARBA00004571"/>
    </source>
</evidence>
<evidence type="ECO:0000256" key="4">
    <source>
        <dbReference type="ARBA" id="ARBA00022496"/>
    </source>
</evidence>
<accession>A0A3B9KYI5</accession>
<keyword evidence="3 11" id="KW-1134">Transmembrane beta strand</keyword>
<dbReference type="GO" id="GO:0006826">
    <property type="term" value="P:iron ion transport"/>
    <property type="evidence" value="ECO:0007669"/>
    <property type="project" value="UniProtKB-KW"/>
</dbReference>
<evidence type="ECO:0000256" key="8">
    <source>
        <dbReference type="ARBA" id="ARBA00023077"/>
    </source>
</evidence>
<evidence type="ECO:0000256" key="13">
    <source>
        <dbReference type="SAM" id="SignalP"/>
    </source>
</evidence>
<evidence type="ECO:0000256" key="9">
    <source>
        <dbReference type="ARBA" id="ARBA00023136"/>
    </source>
</evidence>
<keyword evidence="7" id="KW-0406">Ion transport</keyword>
<dbReference type="InterPro" id="IPR039426">
    <property type="entry name" value="TonB-dep_rcpt-like"/>
</dbReference>
<keyword evidence="9 11" id="KW-0472">Membrane</keyword>
<feature type="domain" description="TonB-dependent receptor-like beta-barrel" evidence="14">
    <location>
        <begin position="286"/>
        <end position="743"/>
    </location>
</feature>
<evidence type="ECO:0000313" key="17">
    <source>
        <dbReference type="Proteomes" id="UP000259173"/>
    </source>
</evidence>
<dbReference type="InterPro" id="IPR000531">
    <property type="entry name" value="Beta-barrel_TonB"/>
</dbReference>
<evidence type="ECO:0000256" key="2">
    <source>
        <dbReference type="ARBA" id="ARBA00022448"/>
    </source>
</evidence>
<dbReference type="InterPro" id="IPR036942">
    <property type="entry name" value="Beta-barrel_TonB_sf"/>
</dbReference>
<feature type="chain" id="PRO_5017758142" evidence="13">
    <location>
        <begin position="31"/>
        <end position="777"/>
    </location>
</feature>
<dbReference type="Pfam" id="PF07715">
    <property type="entry name" value="Plug"/>
    <property type="match status" value="1"/>
</dbReference>
<evidence type="ECO:0000256" key="10">
    <source>
        <dbReference type="ARBA" id="ARBA00023237"/>
    </source>
</evidence>
<comment type="subcellular location">
    <subcellularLocation>
        <location evidence="1 11">Cell outer membrane</location>
        <topology evidence="1 11">Multi-pass membrane protein</topology>
    </subcellularLocation>
</comment>
<proteinExistence type="inferred from homology"/>
<comment type="similarity">
    <text evidence="11 12">Belongs to the TonB-dependent receptor family.</text>
</comment>
<keyword evidence="13" id="KW-0732">Signal</keyword>
<evidence type="ECO:0000259" key="14">
    <source>
        <dbReference type="Pfam" id="PF00593"/>
    </source>
</evidence>
<evidence type="ECO:0000256" key="3">
    <source>
        <dbReference type="ARBA" id="ARBA00022452"/>
    </source>
</evidence>
<feature type="domain" description="TonB-dependent receptor plug" evidence="15">
    <location>
        <begin position="63"/>
        <end position="171"/>
    </location>
</feature>
<keyword evidence="10 11" id="KW-0998">Cell outer membrane</keyword>
<feature type="signal peptide" evidence="13">
    <location>
        <begin position="1"/>
        <end position="30"/>
    </location>
</feature>
<sequence>MGGRAMRRFGLMRTSAMALAIVAFSNTAYAQDADVDSVEEAGSAGSRTLDTVVITSQRRESTLQDAAVAVSAVTGESLQKDRVLSYSDLARNISSLSYTENSPLDQEFNIRGITNTRLDSPSADQSIGIFIDDVYVGRSGLLNSDFFDVERVEVVRGPQGVLLGRNVVGGAISIYTAKPEEDFGGAFTAEFGNYDSQLFNGHVTGTIAENLTGRLSFQSRKHDGYNKDLTLKRDLDNLDSFQARAQLMWEPDGADLTIRGIVDYSDDSSNGIHRVAIDDPNAAGQGPWSTTRDAISALLPGGLDIRESLPQSYRYTGDNSDQSQVLRREAIGVTLDIEKGFGDIATFRSITGYRTAEAYSMYDQTGIGYRNGFGVTPTPLAFSFPVLEDEEITQITQEFRLLSNGDGPLNWLVGAYIQEDDVDKFDKYLAEVPLTVLGTLSGESHWVNNGETSSRAVFGQVGYEFADQLRGTVGVRWSQDEKTGTVSGLQIQTGDRYNPTDTVPLSPLITPFTDVAYSQTTEEVTPQATLEWEPNDSILTYLTYSHGYKGGGFEDTPANPAAATTPYNPETVENIELGLKLDLLDGRARLNTALFSMKYKDLQVTQTDDGCLCNITDNAADANIMGIETEMQWVVNDDLFLFGAVTLLDTEYEDFVDSNGLDNSGNELQRTPNYQFNIGGEYTADFLGNPDALTLRLSYAAQGELYWLPDNFQKEEAYGLIDGRVTYAPQDADWSVSLWGKNLADELYRTNIIAFLGDEVSTLGAPRTYGISFGYQF</sequence>
<dbReference type="EMBL" id="DMBR01000053">
    <property type="protein sequence ID" value="HAE93273.1"/>
    <property type="molecule type" value="Genomic_DNA"/>
</dbReference>
<dbReference type="AlphaFoldDB" id="A0A3B9KYI5"/>
<dbReference type="GO" id="GO:0009279">
    <property type="term" value="C:cell outer membrane"/>
    <property type="evidence" value="ECO:0007669"/>
    <property type="project" value="UniProtKB-SubCell"/>
</dbReference>
<dbReference type="Proteomes" id="UP000259173">
    <property type="component" value="Unassembled WGS sequence"/>
</dbReference>
<keyword evidence="16" id="KW-0675">Receptor</keyword>
<gene>
    <name evidence="16" type="ORF">DCG65_01845</name>
</gene>
<dbReference type="PANTHER" id="PTHR32552">
    <property type="entry name" value="FERRICHROME IRON RECEPTOR-RELATED"/>
    <property type="match status" value="1"/>
</dbReference>
<evidence type="ECO:0000256" key="7">
    <source>
        <dbReference type="ARBA" id="ARBA00023065"/>
    </source>
</evidence>
<dbReference type="InterPro" id="IPR012910">
    <property type="entry name" value="Plug_dom"/>
</dbReference>
<keyword evidence="6" id="KW-0408">Iron</keyword>
<evidence type="ECO:0000259" key="15">
    <source>
        <dbReference type="Pfam" id="PF07715"/>
    </source>
</evidence>
<reference evidence="16 17" key="1">
    <citation type="journal article" date="2018" name="Nat. Biotechnol.">
        <title>A standardized bacterial taxonomy based on genome phylogeny substantially revises the tree of life.</title>
        <authorList>
            <person name="Parks D.H."/>
            <person name="Chuvochina M."/>
            <person name="Waite D.W."/>
            <person name="Rinke C."/>
            <person name="Skarshewski A."/>
            <person name="Chaumeil P.A."/>
            <person name="Hugenholtz P."/>
        </authorList>
    </citation>
    <scope>NUCLEOTIDE SEQUENCE [LARGE SCALE GENOMIC DNA]</scope>
    <source>
        <strain evidence="16">UBA8557</strain>
    </source>
</reference>
<evidence type="ECO:0000313" key="16">
    <source>
        <dbReference type="EMBL" id="HAE93273.1"/>
    </source>
</evidence>
<evidence type="ECO:0000256" key="11">
    <source>
        <dbReference type="PROSITE-ProRule" id="PRU01360"/>
    </source>
</evidence>
<evidence type="ECO:0000256" key="5">
    <source>
        <dbReference type="ARBA" id="ARBA00022692"/>
    </source>
</evidence>
<name>A0A3B9KYI5_9PROT</name>
<keyword evidence="2 11" id="KW-0813">Transport</keyword>
<comment type="caution">
    <text evidence="16">The sequence shown here is derived from an EMBL/GenBank/DDBJ whole genome shotgun (WGS) entry which is preliminary data.</text>
</comment>
<evidence type="ECO:0000256" key="12">
    <source>
        <dbReference type="RuleBase" id="RU003357"/>
    </source>
</evidence>
<dbReference type="SUPFAM" id="SSF56935">
    <property type="entry name" value="Porins"/>
    <property type="match status" value="1"/>
</dbReference>